<protein>
    <submittedName>
        <fullName evidence="1">Uncharacterized protein</fullName>
    </submittedName>
</protein>
<evidence type="ECO:0000313" key="1">
    <source>
        <dbReference type="EMBL" id="GLB47847.1"/>
    </source>
</evidence>
<reference evidence="1" key="1">
    <citation type="submission" date="2022-07" db="EMBL/GenBank/DDBJ databases">
        <title>Taxonomy of Novel Oxalotrophic and Methylotrophic Bacteria.</title>
        <authorList>
            <person name="Sahin N."/>
            <person name="Tani A."/>
        </authorList>
    </citation>
    <scope>NUCLEOTIDE SEQUENCE</scope>
    <source>
        <strain evidence="1">Y10</strain>
    </source>
</reference>
<comment type="caution">
    <text evidence="1">The sequence shown here is derived from an EMBL/GenBank/DDBJ whole genome shotgun (WGS) entry which is preliminary data.</text>
</comment>
<dbReference type="EMBL" id="BRVO01000001">
    <property type="protein sequence ID" value="GLB47847.1"/>
    <property type="molecule type" value="Genomic_DNA"/>
</dbReference>
<keyword evidence="2" id="KW-1185">Reference proteome</keyword>
<name>A0ABQ5MG19_9FLAO</name>
<dbReference type="RefSeq" id="WP_281763512.1">
    <property type="nucleotide sequence ID" value="NZ_BRVO01000001.1"/>
</dbReference>
<gene>
    <name evidence="1" type="ORF">Y10_02150</name>
</gene>
<proteinExistence type="predicted"/>
<sequence>MPTPYFLNLVSTLNLGLLSSPADLEKTCKSLAVLEAIICPEWKNRYCTFEIINNESLFHLQNEQGDHMCIWFTRHGVLINGFAMESTMNGWRNKNTQDKYSVFKLFKMGSSFFELKKHYPMWKGLTDNIPEELHNYIYKEPIKSLGTTFCIWQANHQNSWQTGNIELPNDDIGDGSEELLFLVDGNADTYYIWATEYYDFQDLQLDCVALIYQHEPISKELLYQINSEYVSVDLLKKELDAIEYPHNL</sequence>
<accession>A0ABQ5MG19</accession>
<evidence type="ECO:0000313" key="2">
    <source>
        <dbReference type="Proteomes" id="UP001143543"/>
    </source>
</evidence>
<dbReference type="Proteomes" id="UP001143543">
    <property type="component" value="Unassembled WGS sequence"/>
</dbReference>
<organism evidence="1 2">
    <name type="scientific">Neptunitalea lumnitzerae</name>
    <dbReference type="NCBI Taxonomy" id="2965509"/>
    <lineage>
        <taxon>Bacteria</taxon>
        <taxon>Pseudomonadati</taxon>
        <taxon>Bacteroidota</taxon>
        <taxon>Flavobacteriia</taxon>
        <taxon>Flavobacteriales</taxon>
        <taxon>Flavobacteriaceae</taxon>
        <taxon>Neptunitalea</taxon>
    </lineage>
</organism>